<evidence type="ECO:0000313" key="13">
    <source>
        <dbReference type="Proteomes" id="UP000554235"/>
    </source>
</evidence>
<dbReference type="GO" id="GO:0004825">
    <property type="term" value="F:methionine-tRNA ligase activity"/>
    <property type="evidence" value="ECO:0007669"/>
    <property type="project" value="UniProtKB-EC"/>
</dbReference>
<comment type="catalytic activity">
    <reaction evidence="8">
        <text>tRNA(Met) + L-methionine + ATP = L-methionyl-tRNA(Met) + AMP + diphosphate</text>
        <dbReference type="Rhea" id="RHEA:13481"/>
        <dbReference type="Rhea" id="RHEA-COMP:9667"/>
        <dbReference type="Rhea" id="RHEA-COMP:9698"/>
        <dbReference type="ChEBI" id="CHEBI:30616"/>
        <dbReference type="ChEBI" id="CHEBI:33019"/>
        <dbReference type="ChEBI" id="CHEBI:57844"/>
        <dbReference type="ChEBI" id="CHEBI:78442"/>
        <dbReference type="ChEBI" id="CHEBI:78530"/>
        <dbReference type="ChEBI" id="CHEBI:456215"/>
        <dbReference type="EC" id="6.1.1.10"/>
    </reaction>
</comment>
<dbReference type="Pfam" id="PF09334">
    <property type="entry name" value="tRNA-synt_1g"/>
    <property type="match status" value="1"/>
</dbReference>
<accession>A0A8H4LMF9</accession>
<dbReference type="InterPro" id="IPR023457">
    <property type="entry name" value="Met-tRNA_synth_2"/>
</dbReference>
<keyword evidence="13" id="KW-1185">Reference proteome</keyword>
<dbReference type="Gene3D" id="2.170.220.10">
    <property type="match status" value="1"/>
</dbReference>
<proteinExistence type="inferred from homology"/>
<name>A0A8H4LMF9_9HYPO</name>
<dbReference type="GO" id="GO:0005524">
    <property type="term" value="F:ATP binding"/>
    <property type="evidence" value="ECO:0007669"/>
    <property type="project" value="UniProtKB-KW"/>
</dbReference>
<evidence type="ECO:0000256" key="10">
    <source>
        <dbReference type="SAM" id="MobiDB-lite"/>
    </source>
</evidence>
<evidence type="ECO:0000256" key="2">
    <source>
        <dbReference type="ARBA" id="ARBA00012838"/>
    </source>
</evidence>
<dbReference type="PANTHER" id="PTHR43326">
    <property type="entry name" value="METHIONYL-TRNA SYNTHETASE"/>
    <property type="match status" value="1"/>
</dbReference>
<dbReference type="PROSITE" id="PS51186">
    <property type="entry name" value="GNAT"/>
    <property type="match status" value="1"/>
</dbReference>
<evidence type="ECO:0000256" key="9">
    <source>
        <dbReference type="ARBA" id="ARBA00068817"/>
    </source>
</evidence>
<dbReference type="Pfam" id="PF13302">
    <property type="entry name" value="Acetyltransf_3"/>
    <property type="match status" value="1"/>
</dbReference>
<evidence type="ECO:0000313" key="12">
    <source>
        <dbReference type="EMBL" id="KAF4471904.1"/>
    </source>
</evidence>
<dbReference type="EC" id="6.1.1.10" evidence="2"/>
<keyword evidence="5" id="KW-0067">ATP-binding</keyword>
<protein>
    <recommendedName>
        <fullName evidence="9">Probable methionine--tRNA ligase, mitochondrial</fullName>
        <ecNumber evidence="2">6.1.1.10</ecNumber>
    </recommendedName>
</protein>
<comment type="caution">
    <text evidence="12">The sequence shown here is derived from an EMBL/GenBank/DDBJ whole genome shotgun (WGS) entry which is preliminary data.</text>
</comment>
<dbReference type="Gene3D" id="3.40.50.620">
    <property type="entry name" value="HUPs"/>
    <property type="match status" value="1"/>
</dbReference>
<evidence type="ECO:0000259" key="11">
    <source>
        <dbReference type="PROSITE" id="PS51186"/>
    </source>
</evidence>
<sequence>MLELQHIDRQLKEFDSAMRAFRLQSLRGLRQVQSRLPSQSRCSCPGFRVYQAQACRWNSSDSSSALADQSKEKPYYVTTPIFYVNAAPHIGHLYTMILADVLKRWQQVKGKEAFLCTGTDEHGMKIQQAAAKEGVPPKEFCDENASKFKDLAGLANISNDFFIRTTDEEHKRVVEQFWLLLKTRAPEGLGLYKGKHEGWYCVSDECFYPEDLVQPSVVPQTGRKMMASVETGNEVEWVSEDTWFFPLSKYKEKLLRFYDENPDWIQPAHRMNEVRDWVENHLEDLSITRPASRLSWGIKDPEDSSNTIYVWVDALINYVTTAGFGTKWHPESADKGIWPADVHVVGKDIIRFHAIYWPALLMAVGLPLPKKIVCHNHWTMSNRKMSKSLGNVVNPFFAAQRWDIDPLRYFLMRNGSFKGDMSYSNDVIIVTYEKELQANMGNLFNRISLNKRGTWSTLEAVESAQKGELDNLSEIVSQKHPEAFLSHEKALEEAPGLIQNNMDDINISGALREVFELLRQTNRLISDTAPWRLAKETSPEARLCLNWVIYRSAEALRIAGILLQPIMPNKATALLNGLGVKPERRTAEFAVRGADLEYGMPPPSKPAGHAKPTAWDSLFPPVAGIELEDFDVVSGGLVPEIKGKKRVSRLAWVLAKEARQATTDNVGMMRAKRVLALFTTATSRTPGNHCLGRTNTLTFASWILLATVFDKQVLFKSQISIKFQNAMPKADLSLAAPNELGPTLVGQFESLALQEARKLNVRRDYRPKEAQPSAAHPIPPSPSTPIQVARYHVASPRLLPGPLETRLCILPKSLHGNINPIIKRSSDILNRLGIMEDDTQIEIIRREKAPNTSIITLFIFTKWHQDSHEIWPLAVKEIVGFLDEYLEMVGCNETLYVEMIAPERTKTKYLGCAPEIPGLDWPTLQSEIHEKLETYQATRSLVTAIGLFSLGFSPDPALNPTTVYISLDDRSDETQWDTISKHLESYLHANGWPGFAVHMEHNVVEQFAFDLNLPAGSMNLTQWEAAANNHFIQGEYQFMANLGASIGASNYLTASDGSLANPCAGTLGCYIEIKTKDNKEWQKFGLTNYHVMRPCLTGFVLNIETADPATTPLPDATPAQREEDAKARIEGRPVKGSTLELADKNFRKSHFPSEDMTLESPARVKHNFTIWTLNRDIKGYEGRGSTSERVKRRLEEEKARKISFFDEERHIFASVRLASGMLRRTSGGGRLDWAVLEIEPSRVGQNLLPSWEEWIASFDPYRIPDEDTCGALLKRAPSESLKDMANGTRVWKLGANGLTSGTVGRYLTKCKIREDSYLGGHLEYSNEYTVFGGWRGAFAGPGDSGSVVFNARGEAVGLVSSGQRPGAGAPSGFSFVTPIEDVLEDIKACSEGPDCLVGDGEPDDDESLPSRLPSIIKLALSTRGVLLVPYEAHHVRQYHAWMQDPYIQEATASEPMTLGEEYENQQSWRTSPDKLTFIVCAPLQQQASIVKAGTADSDPLMRGDINFFLYPYEDDDDEAEKGWLTGEVDVMIASPSHRGLGLGRAAVCALLVYLRKHVDGIVGEYGGGELKGLMVKIKEGNKGSRALFEKLGFVQKGEVNYFGEVVMTMQWEDVVKRDWWEGAEGDYEEVRSPHLRNRDPSSPVKVVDGVAQNDPIPVHSEASSASGVHTLDAKDTASGPNGTRCTPIRPSTGKLLWVRPIRQDLHSRSHSPRIPRLGIRAYQHLHSLDEPPRR</sequence>
<dbReference type="InterPro" id="IPR014758">
    <property type="entry name" value="Met-tRNA_synth"/>
</dbReference>
<dbReference type="Gene3D" id="3.40.630.30">
    <property type="match status" value="1"/>
</dbReference>
<dbReference type="EMBL" id="JAADYS010000154">
    <property type="protein sequence ID" value="KAF4471904.1"/>
    <property type="molecule type" value="Genomic_DNA"/>
</dbReference>
<organism evidence="12 13">
    <name type="scientific">Fusarium albosuccineum</name>
    <dbReference type="NCBI Taxonomy" id="1237068"/>
    <lineage>
        <taxon>Eukaryota</taxon>
        <taxon>Fungi</taxon>
        <taxon>Dikarya</taxon>
        <taxon>Ascomycota</taxon>
        <taxon>Pezizomycotina</taxon>
        <taxon>Sordariomycetes</taxon>
        <taxon>Hypocreomycetidae</taxon>
        <taxon>Hypocreales</taxon>
        <taxon>Nectriaceae</taxon>
        <taxon>Fusarium</taxon>
        <taxon>Fusarium decemcellulare species complex</taxon>
    </lineage>
</organism>
<dbReference type="GO" id="GO:0005739">
    <property type="term" value="C:mitochondrion"/>
    <property type="evidence" value="ECO:0007669"/>
    <property type="project" value="UniProtKB-ARBA"/>
</dbReference>
<dbReference type="PRINTS" id="PR01041">
    <property type="entry name" value="TRNASYNTHMET"/>
</dbReference>
<evidence type="ECO:0000256" key="4">
    <source>
        <dbReference type="ARBA" id="ARBA00022741"/>
    </source>
</evidence>
<dbReference type="Gene3D" id="1.10.730.10">
    <property type="entry name" value="Isoleucyl-tRNA Synthetase, Domain 1"/>
    <property type="match status" value="1"/>
</dbReference>
<comment type="similarity">
    <text evidence="1">Belongs to the class-I aminoacyl-tRNA synthetase family.</text>
</comment>
<dbReference type="SUPFAM" id="SSF52374">
    <property type="entry name" value="Nucleotidylyl transferase"/>
    <property type="match status" value="1"/>
</dbReference>
<dbReference type="SUPFAM" id="SSF47323">
    <property type="entry name" value="Anticodon-binding domain of a subclass of class I aminoacyl-tRNA synthetases"/>
    <property type="match status" value="1"/>
</dbReference>
<feature type="region of interest" description="Disordered" evidence="10">
    <location>
        <begin position="1658"/>
        <end position="1689"/>
    </location>
</feature>
<keyword evidence="7 12" id="KW-0030">Aminoacyl-tRNA synthetase</keyword>
<evidence type="ECO:0000256" key="3">
    <source>
        <dbReference type="ARBA" id="ARBA00022598"/>
    </source>
</evidence>
<dbReference type="InterPro" id="IPR041872">
    <property type="entry name" value="Anticodon_Met"/>
</dbReference>
<dbReference type="FunFam" id="2.170.220.10:FF:000001">
    <property type="entry name" value="methionine--tRNA ligase, mitochondrial"/>
    <property type="match status" value="1"/>
</dbReference>
<dbReference type="CDD" id="cd07957">
    <property type="entry name" value="Anticodon_Ia_Met"/>
    <property type="match status" value="1"/>
</dbReference>
<dbReference type="GO" id="GO:0016747">
    <property type="term" value="F:acyltransferase activity, transferring groups other than amino-acyl groups"/>
    <property type="evidence" value="ECO:0007669"/>
    <property type="project" value="InterPro"/>
</dbReference>
<feature type="domain" description="N-acetyltransferase" evidence="11">
    <location>
        <begin position="1425"/>
        <end position="1612"/>
    </location>
</feature>
<dbReference type="InterPro" id="IPR033911">
    <property type="entry name" value="MetRS_core"/>
</dbReference>
<dbReference type="Proteomes" id="UP000554235">
    <property type="component" value="Unassembled WGS sequence"/>
</dbReference>
<dbReference type="InterPro" id="IPR014729">
    <property type="entry name" value="Rossmann-like_a/b/a_fold"/>
</dbReference>
<keyword evidence="6" id="KW-0648">Protein biosynthesis</keyword>
<dbReference type="InterPro" id="IPR009003">
    <property type="entry name" value="Peptidase_S1_PA"/>
</dbReference>
<dbReference type="InterPro" id="IPR009080">
    <property type="entry name" value="tRNAsynth_Ia_anticodon-bd"/>
</dbReference>
<dbReference type="GO" id="GO:0006431">
    <property type="term" value="P:methionyl-tRNA aminoacylation"/>
    <property type="evidence" value="ECO:0007669"/>
    <property type="project" value="InterPro"/>
</dbReference>
<keyword evidence="4" id="KW-0547">Nucleotide-binding</keyword>
<evidence type="ECO:0000256" key="6">
    <source>
        <dbReference type="ARBA" id="ARBA00022917"/>
    </source>
</evidence>
<dbReference type="InterPro" id="IPR000182">
    <property type="entry name" value="GNAT_dom"/>
</dbReference>
<keyword evidence="3" id="KW-0436">Ligase</keyword>
<dbReference type="OrthoDB" id="24670at2759"/>
<evidence type="ECO:0000256" key="5">
    <source>
        <dbReference type="ARBA" id="ARBA00022840"/>
    </source>
</evidence>
<evidence type="ECO:0000256" key="7">
    <source>
        <dbReference type="ARBA" id="ARBA00023146"/>
    </source>
</evidence>
<feature type="region of interest" description="Disordered" evidence="10">
    <location>
        <begin position="766"/>
        <end position="786"/>
    </location>
</feature>
<dbReference type="SUPFAM" id="SSF55729">
    <property type="entry name" value="Acyl-CoA N-acyltransferases (Nat)"/>
    <property type="match status" value="1"/>
</dbReference>
<reference evidence="12 13" key="1">
    <citation type="submission" date="2020-01" db="EMBL/GenBank/DDBJ databases">
        <title>Identification and distribution of gene clusters putatively required for synthesis of sphingolipid metabolism inhibitors in phylogenetically diverse species of the filamentous fungus Fusarium.</title>
        <authorList>
            <person name="Kim H.-S."/>
            <person name="Busman M."/>
            <person name="Brown D.W."/>
            <person name="Divon H."/>
            <person name="Uhlig S."/>
            <person name="Proctor R.H."/>
        </authorList>
    </citation>
    <scope>NUCLEOTIDE SEQUENCE [LARGE SCALE GENOMIC DNA]</scope>
    <source>
        <strain evidence="12 13">NRRL 20459</strain>
    </source>
</reference>
<dbReference type="InterPro" id="IPR015413">
    <property type="entry name" value="Methionyl/Leucyl_tRNA_Synth"/>
</dbReference>
<evidence type="ECO:0000256" key="8">
    <source>
        <dbReference type="ARBA" id="ARBA00047364"/>
    </source>
</evidence>
<dbReference type="CDD" id="cd00814">
    <property type="entry name" value="MetRS_core"/>
    <property type="match status" value="1"/>
</dbReference>
<evidence type="ECO:0000256" key="1">
    <source>
        <dbReference type="ARBA" id="ARBA00005594"/>
    </source>
</evidence>
<dbReference type="SUPFAM" id="SSF50494">
    <property type="entry name" value="Trypsin-like serine proteases"/>
    <property type="match status" value="1"/>
</dbReference>
<dbReference type="PANTHER" id="PTHR43326:SF1">
    <property type="entry name" value="METHIONINE--TRNA LIGASE, MITOCHONDRIAL"/>
    <property type="match status" value="1"/>
</dbReference>
<dbReference type="NCBIfam" id="TIGR00398">
    <property type="entry name" value="metG"/>
    <property type="match status" value="1"/>
</dbReference>
<dbReference type="InterPro" id="IPR016181">
    <property type="entry name" value="Acyl_CoA_acyltransferase"/>
</dbReference>
<gene>
    <name evidence="12" type="ORF">FALBO_1196</name>
</gene>